<reference evidence="3" key="1">
    <citation type="submission" date="2023-03" db="EMBL/GenBank/DDBJ databases">
        <title>Massive genome expansion in bonnet fungi (Mycena s.s.) driven by repeated elements and novel gene families across ecological guilds.</title>
        <authorList>
            <consortium name="Lawrence Berkeley National Laboratory"/>
            <person name="Harder C.B."/>
            <person name="Miyauchi S."/>
            <person name="Viragh M."/>
            <person name="Kuo A."/>
            <person name="Thoen E."/>
            <person name="Andreopoulos B."/>
            <person name="Lu D."/>
            <person name="Skrede I."/>
            <person name="Drula E."/>
            <person name="Henrissat B."/>
            <person name="Morin E."/>
            <person name="Kohler A."/>
            <person name="Barry K."/>
            <person name="LaButti K."/>
            <person name="Morin E."/>
            <person name="Salamov A."/>
            <person name="Lipzen A."/>
            <person name="Mereny Z."/>
            <person name="Hegedus B."/>
            <person name="Baldrian P."/>
            <person name="Stursova M."/>
            <person name="Weitz H."/>
            <person name="Taylor A."/>
            <person name="Grigoriev I.V."/>
            <person name="Nagy L.G."/>
            <person name="Martin F."/>
            <person name="Kauserud H."/>
        </authorList>
    </citation>
    <scope>NUCLEOTIDE SEQUENCE</scope>
    <source>
        <strain evidence="3">CBHHK002</strain>
    </source>
</reference>
<comment type="caution">
    <text evidence="3">The sequence shown here is derived from an EMBL/GenBank/DDBJ whole genome shotgun (WGS) entry which is preliminary data.</text>
</comment>
<gene>
    <name evidence="3" type="ORF">DFH08DRAFT_972260</name>
</gene>
<protein>
    <submittedName>
        <fullName evidence="3">Uncharacterized protein</fullName>
    </submittedName>
</protein>
<feature type="compositionally biased region" description="Polar residues" evidence="2">
    <location>
        <begin position="56"/>
        <end position="67"/>
    </location>
</feature>
<evidence type="ECO:0000256" key="2">
    <source>
        <dbReference type="SAM" id="MobiDB-lite"/>
    </source>
</evidence>
<accession>A0AAD7EEV0</accession>
<dbReference type="Proteomes" id="UP001218218">
    <property type="component" value="Unassembled WGS sequence"/>
</dbReference>
<dbReference type="PROSITE" id="PS00202">
    <property type="entry name" value="RUBREDOXIN"/>
    <property type="match status" value="1"/>
</dbReference>
<dbReference type="GO" id="GO:0046872">
    <property type="term" value="F:metal ion binding"/>
    <property type="evidence" value="ECO:0007669"/>
    <property type="project" value="UniProtKB-KW"/>
</dbReference>
<keyword evidence="4" id="KW-1185">Reference proteome</keyword>
<dbReference type="SUPFAM" id="SSF57850">
    <property type="entry name" value="RING/U-box"/>
    <property type="match status" value="1"/>
</dbReference>
<proteinExistence type="predicted"/>
<evidence type="ECO:0000313" key="4">
    <source>
        <dbReference type="Proteomes" id="UP001218218"/>
    </source>
</evidence>
<evidence type="ECO:0000256" key="1">
    <source>
        <dbReference type="ARBA" id="ARBA00022723"/>
    </source>
</evidence>
<evidence type="ECO:0000313" key="3">
    <source>
        <dbReference type="EMBL" id="KAJ7315236.1"/>
    </source>
</evidence>
<sequence length="212" mass="23266">MPPAGTSRREYTGANPRIPFGRGPPSTIRPDEPLPAVPAVRRVIQLVPPPAPRVLPSSSASSATTIDLTTPPRLRRARPGTRARLAAASAAAAPGFRLARSVPLTDDDLYIDDTRPPILATPKPHHICSICFSIKSHPVSHCFVCIRVWLEKQWLCPDCGQDMHMAPFRHYGEEMGIAYDYPFWCDDSRVSYSFEGLVFPQPPASVISLCSP</sequence>
<keyword evidence="1" id="KW-0479">Metal-binding</keyword>
<name>A0AAD7EEV0_9AGAR</name>
<feature type="region of interest" description="Disordered" evidence="2">
    <location>
        <begin position="53"/>
        <end position="79"/>
    </location>
</feature>
<feature type="region of interest" description="Disordered" evidence="2">
    <location>
        <begin position="1"/>
        <end position="33"/>
    </location>
</feature>
<dbReference type="InterPro" id="IPR018527">
    <property type="entry name" value="Rubredoxin_Fe_BS"/>
</dbReference>
<dbReference type="AlphaFoldDB" id="A0AAD7EEV0"/>
<dbReference type="EMBL" id="JARIHO010000063">
    <property type="protein sequence ID" value="KAJ7315236.1"/>
    <property type="molecule type" value="Genomic_DNA"/>
</dbReference>
<organism evidence="3 4">
    <name type="scientific">Mycena albidolilacea</name>
    <dbReference type="NCBI Taxonomy" id="1033008"/>
    <lineage>
        <taxon>Eukaryota</taxon>
        <taxon>Fungi</taxon>
        <taxon>Dikarya</taxon>
        <taxon>Basidiomycota</taxon>
        <taxon>Agaricomycotina</taxon>
        <taxon>Agaricomycetes</taxon>
        <taxon>Agaricomycetidae</taxon>
        <taxon>Agaricales</taxon>
        <taxon>Marasmiineae</taxon>
        <taxon>Mycenaceae</taxon>
        <taxon>Mycena</taxon>
    </lineage>
</organism>